<dbReference type="AlphaFoldDB" id="A0A160TKM1"/>
<dbReference type="InterPro" id="IPR017850">
    <property type="entry name" value="Alkaline_phosphatase_core_sf"/>
</dbReference>
<dbReference type="SUPFAM" id="SSF53649">
    <property type="entry name" value="Alkaline phosphatase-like"/>
    <property type="match status" value="1"/>
</dbReference>
<evidence type="ECO:0000313" key="6">
    <source>
        <dbReference type="EMBL" id="CUS43869.1"/>
    </source>
</evidence>
<comment type="similarity">
    <text evidence="1">Belongs to the sulfatase family.</text>
</comment>
<organism evidence="6">
    <name type="scientific">hydrothermal vent metagenome</name>
    <dbReference type="NCBI Taxonomy" id="652676"/>
    <lineage>
        <taxon>unclassified sequences</taxon>
        <taxon>metagenomes</taxon>
        <taxon>ecological metagenomes</taxon>
    </lineage>
</organism>
<dbReference type="InterPro" id="IPR000917">
    <property type="entry name" value="Sulfatase_N"/>
</dbReference>
<dbReference type="EMBL" id="CZQE01000092">
    <property type="protein sequence ID" value="CUS43869.1"/>
    <property type="molecule type" value="Genomic_DNA"/>
</dbReference>
<dbReference type="PROSITE" id="PS00523">
    <property type="entry name" value="SULFATASE_1"/>
    <property type="match status" value="1"/>
</dbReference>
<evidence type="ECO:0000256" key="1">
    <source>
        <dbReference type="ARBA" id="ARBA00008779"/>
    </source>
</evidence>
<dbReference type="GO" id="GO:0004065">
    <property type="term" value="F:arylsulfatase activity"/>
    <property type="evidence" value="ECO:0007669"/>
    <property type="project" value="UniProtKB-EC"/>
</dbReference>
<dbReference type="EC" id="3.1.6.1" evidence="6"/>
<dbReference type="Gene3D" id="3.30.1120.10">
    <property type="match status" value="1"/>
</dbReference>
<keyword evidence="4" id="KW-0106">Calcium</keyword>
<dbReference type="Gene3D" id="3.40.720.10">
    <property type="entry name" value="Alkaline Phosphatase, subunit A"/>
    <property type="match status" value="1"/>
</dbReference>
<dbReference type="GO" id="GO:0046872">
    <property type="term" value="F:metal ion binding"/>
    <property type="evidence" value="ECO:0007669"/>
    <property type="project" value="UniProtKB-KW"/>
</dbReference>
<dbReference type="CDD" id="cd16025">
    <property type="entry name" value="PAS_like"/>
    <property type="match status" value="1"/>
</dbReference>
<dbReference type="InterPro" id="IPR024607">
    <property type="entry name" value="Sulfatase_CS"/>
</dbReference>
<accession>A0A160TKM1</accession>
<keyword evidence="3 6" id="KW-0378">Hydrolase</keyword>
<feature type="domain" description="Sulfatase N-terminal" evidence="5">
    <location>
        <begin position="62"/>
        <end position="477"/>
    </location>
</feature>
<evidence type="ECO:0000259" key="5">
    <source>
        <dbReference type="Pfam" id="PF00884"/>
    </source>
</evidence>
<sequence length="785" mass="84663">MTILRRTLLLLSVSTLSLSVPLAAQAQSAPGGSEGFSGKIGLTRAQSVAAFPKQAEAPKSAPNVVVILLDDVGFAATSTFGGLARTPNLDALAADGVRYNRFNTTAICSPTRAALLTGRNQHQVGFGNLQDIAAGFPAYNTIWKKETASVARILHDNGYSTAAFGKWHNTPQWEISSAGPFTHWPTGLGFDHFYGFLNGEDNQWEPHLYDNTTPVESPNKASPGYHLTVDLVDHAVRWVDEHDALAGAKPYFLYFATGAVHQPHHVPAEWIARNKGRFDGGWDRYREEAFVRQKRLGVIPANTQLTPRPEGLPAWDSLTPDQKKLYARQMEVYSAFLEHTDHEVGRLIREIRSRPGGENTLIFYIVGDNGGSAEGGLDGSLANEAASGTGGQVGAASQLAQLDKFGGPEVANHYAAGWGWATTAPFQWMKQVASHFGGTRNPLIVSWPGHTNAAGAVRGQFGHVNDIAPTILDAAGIVFPDTIDGVKQIPFEGRSLVPTFTNPAAPETHREQYFEIFGNRAIYRDGWVAAARRPYLPWKLIESGLSVYTSDPETDRWELYHVDQDFSEANDLAAKEPARLAELKAEFEKEGVRNGVFPLLPAPVGAPTIFDPVAKRFVFKSDIGQLPRNALPDLSGRAHRFEVDIRGDAATGSGVLLAEGGQLGGFALYVKQGRLVFENNAYGQDRQTVVSSDALPSGATTVAYEYVPDHPAKGALLNPTVPGTVTLFVDGRQVASGPIGKFSSAAGAYSEGFDIGLDRGSQASADAAGRARYSQPLGEVRLLLK</sequence>
<keyword evidence="2" id="KW-0479">Metal-binding</keyword>
<reference evidence="6" key="1">
    <citation type="submission" date="2015-10" db="EMBL/GenBank/DDBJ databases">
        <authorList>
            <person name="Gilbert D.G."/>
        </authorList>
    </citation>
    <scope>NUCLEOTIDE SEQUENCE</scope>
</reference>
<dbReference type="Pfam" id="PF00884">
    <property type="entry name" value="Sulfatase"/>
    <property type="match status" value="1"/>
</dbReference>
<dbReference type="PANTHER" id="PTHR42693">
    <property type="entry name" value="ARYLSULFATASE FAMILY MEMBER"/>
    <property type="match status" value="1"/>
</dbReference>
<proteinExistence type="inferred from homology"/>
<dbReference type="InterPro" id="IPR050738">
    <property type="entry name" value="Sulfatase"/>
</dbReference>
<evidence type="ECO:0000256" key="3">
    <source>
        <dbReference type="ARBA" id="ARBA00022801"/>
    </source>
</evidence>
<name>A0A160TKM1_9ZZZZ</name>
<dbReference type="PANTHER" id="PTHR42693:SF43">
    <property type="entry name" value="BLL2667 PROTEIN"/>
    <property type="match status" value="1"/>
</dbReference>
<evidence type="ECO:0000256" key="4">
    <source>
        <dbReference type="ARBA" id="ARBA00022837"/>
    </source>
</evidence>
<evidence type="ECO:0000256" key="2">
    <source>
        <dbReference type="ARBA" id="ARBA00022723"/>
    </source>
</evidence>
<gene>
    <name evidence="6" type="ORF">MGWOODY_Smn3416</name>
</gene>
<protein>
    <submittedName>
        <fullName evidence="6">Sulfatase</fullName>
        <ecNumber evidence="6">3.1.6.1</ecNumber>
    </submittedName>
</protein>